<dbReference type="NCBIfam" id="TIGR04433">
    <property type="entry name" value="UrcA_uranyl"/>
    <property type="match status" value="1"/>
</dbReference>
<dbReference type="Proteomes" id="UP000537161">
    <property type="component" value="Unassembled WGS sequence"/>
</dbReference>
<accession>A0A7W9B5Z5</accession>
<gene>
    <name evidence="2" type="ORF">FHR21_001968</name>
</gene>
<comment type="caution">
    <text evidence="2">The sequence shown here is derived from an EMBL/GenBank/DDBJ whole genome shotgun (WGS) entry which is preliminary data.</text>
</comment>
<keyword evidence="1" id="KW-0732">Signal</keyword>
<protein>
    <submittedName>
        <fullName evidence="2">UrcA family protein</fullName>
    </submittedName>
</protein>
<dbReference type="InterPro" id="IPR030972">
    <property type="entry name" value="UrcA_uranyl"/>
</dbReference>
<dbReference type="RefSeq" id="WP_184097679.1">
    <property type="nucleotide sequence ID" value="NZ_JACIJH010000005.1"/>
</dbReference>
<sequence>MTKLPILAALAAAFLAQPATAQPASAPRTAVVAHADLDLATHKGVKTLDRRIWRAVIAVCGTAPDYDLEGRNDVRECRRDTRALASAEAEQVIADATRARPIRVTTRAK</sequence>
<dbReference type="EMBL" id="JACIJH010000005">
    <property type="protein sequence ID" value="MBB5706611.1"/>
    <property type="molecule type" value="Genomic_DNA"/>
</dbReference>
<evidence type="ECO:0000313" key="3">
    <source>
        <dbReference type="Proteomes" id="UP000537161"/>
    </source>
</evidence>
<dbReference type="AlphaFoldDB" id="A0A7W9B5Z5"/>
<feature type="signal peptide" evidence="1">
    <location>
        <begin position="1"/>
        <end position="21"/>
    </location>
</feature>
<reference evidence="2 3" key="1">
    <citation type="submission" date="2020-08" db="EMBL/GenBank/DDBJ databases">
        <title>Genomic Encyclopedia of Type Strains, Phase IV (KMG-IV): sequencing the most valuable type-strain genomes for metagenomic binning, comparative biology and taxonomic classification.</title>
        <authorList>
            <person name="Goeker M."/>
        </authorList>
    </citation>
    <scope>NUCLEOTIDE SEQUENCE [LARGE SCALE GENOMIC DNA]</scope>
    <source>
        <strain evidence="2 3">DSM 27163</strain>
    </source>
</reference>
<name>A0A7W9B5Z5_9SPHN</name>
<evidence type="ECO:0000256" key="1">
    <source>
        <dbReference type="SAM" id="SignalP"/>
    </source>
</evidence>
<proteinExistence type="predicted"/>
<evidence type="ECO:0000313" key="2">
    <source>
        <dbReference type="EMBL" id="MBB5706611.1"/>
    </source>
</evidence>
<keyword evidence="3" id="KW-1185">Reference proteome</keyword>
<feature type="chain" id="PRO_5030965086" evidence="1">
    <location>
        <begin position="22"/>
        <end position="109"/>
    </location>
</feature>
<organism evidence="2 3">
    <name type="scientific">Sphingopyxis panaciterrulae</name>
    <dbReference type="NCBI Taxonomy" id="462372"/>
    <lineage>
        <taxon>Bacteria</taxon>
        <taxon>Pseudomonadati</taxon>
        <taxon>Pseudomonadota</taxon>
        <taxon>Alphaproteobacteria</taxon>
        <taxon>Sphingomonadales</taxon>
        <taxon>Sphingomonadaceae</taxon>
        <taxon>Sphingopyxis</taxon>
    </lineage>
</organism>